<dbReference type="Pfam" id="PF00890">
    <property type="entry name" value="FAD_binding_2"/>
    <property type="match status" value="1"/>
</dbReference>
<dbReference type="PANTHER" id="PTHR43400:SF10">
    <property type="entry name" value="3-OXOSTEROID 1-DEHYDROGENASE"/>
    <property type="match status" value="1"/>
</dbReference>
<evidence type="ECO:0000256" key="4">
    <source>
        <dbReference type="ARBA" id="ARBA00023002"/>
    </source>
</evidence>
<sequence>MRRITQHAVLLCLLFQLVALPAFAEKNLSADVVVIGGGGSGIVAAYAVAQGGAQSVIVLEKQPAIGGTAKYAEGIFAADSKIQQERNILLPKDDAFKMIMNYSHWRANAKLVRAFVDKSPETIEWLQTQGVEFAELTSNYPGGLQSWHIFNGRGKGMLDVLTQKFPEMNIQIMTETPGKDLIIKDGVVAGVVAENRDGETLNIHAKAVIVATGGFLNNKEMMSKYTRFPDVIPVGNVGKTGDGIQMMLSADAATEGMEVVQSYRPGLSGEPTTSHLLASVRQPYLWVDTKGERFCDEMVIFQWPFAGNALERSGGLMFAIYDANTKKYMIEDGIDVGVGVMVPVKTKLANLDKDLQRGIANNVAFTADTIEGLAEKMGAPIDNLKETIELYNSFAQQKHDGQFAKDPKYLRAVVTPPFFAVEARPMALGTLGGAKVTQDMQVLSTQGNVIPGLYAVGNDAGGMYGDSYDLLMAGSTIGFAVNSGRMAAEHAAEYIKTVQQ</sequence>
<feature type="domain" description="FAD-dependent oxidoreductase 2 FAD-binding" evidence="6">
    <location>
        <begin position="31"/>
        <end position="465"/>
    </location>
</feature>
<dbReference type="SUPFAM" id="SSF56425">
    <property type="entry name" value="Succinate dehydrogenase/fumarate reductase flavoprotein, catalytic domain"/>
    <property type="match status" value="1"/>
</dbReference>
<name>A0A1M5YCL2_9BACT</name>
<dbReference type="SUPFAM" id="SSF51905">
    <property type="entry name" value="FAD/NAD(P)-binding domain"/>
    <property type="match status" value="1"/>
</dbReference>
<protein>
    <submittedName>
        <fullName evidence="7">Fumarate reductase flavoprotein subunit</fullName>
    </submittedName>
</protein>
<dbReference type="RefSeq" id="WP_073378721.1">
    <property type="nucleotide sequence ID" value="NZ_FQXS01000032.1"/>
</dbReference>
<dbReference type="EMBL" id="FQXS01000032">
    <property type="protein sequence ID" value="SHI09568.1"/>
    <property type="molecule type" value="Genomic_DNA"/>
</dbReference>
<evidence type="ECO:0000256" key="2">
    <source>
        <dbReference type="ARBA" id="ARBA00022630"/>
    </source>
</evidence>
<dbReference type="InterPro" id="IPR036188">
    <property type="entry name" value="FAD/NAD-bd_sf"/>
</dbReference>
<evidence type="ECO:0000259" key="6">
    <source>
        <dbReference type="Pfam" id="PF00890"/>
    </source>
</evidence>
<organism evidence="7 8">
    <name type="scientific">Desulfofustis glycolicus DSM 9705</name>
    <dbReference type="NCBI Taxonomy" id="1121409"/>
    <lineage>
        <taxon>Bacteria</taxon>
        <taxon>Pseudomonadati</taxon>
        <taxon>Thermodesulfobacteriota</taxon>
        <taxon>Desulfobulbia</taxon>
        <taxon>Desulfobulbales</taxon>
        <taxon>Desulfocapsaceae</taxon>
        <taxon>Desulfofustis</taxon>
    </lineage>
</organism>
<accession>A0A1M5YCL2</accession>
<dbReference type="InterPro" id="IPR027477">
    <property type="entry name" value="Succ_DH/fumarate_Rdtase_cat_sf"/>
</dbReference>
<proteinExistence type="predicted"/>
<gene>
    <name evidence="7" type="ORF">SAMN02745124_03853</name>
</gene>
<evidence type="ECO:0000256" key="5">
    <source>
        <dbReference type="SAM" id="SignalP"/>
    </source>
</evidence>
<keyword evidence="8" id="KW-1185">Reference proteome</keyword>
<dbReference type="PANTHER" id="PTHR43400">
    <property type="entry name" value="FUMARATE REDUCTASE"/>
    <property type="match status" value="1"/>
</dbReference>
<dbReference type="AlphaFoldDB" id="A0A1M5YCL2"/>
<evidence type="ECO:0000256" key="1">
    <source>
        <dbReference type="ARBA" id="ARBA00001974"/>
    </source>
</evidence>
<comment type="cofactor">
    <cofactor evidence="1">
        <name>FAD</name>
        <dbReference type="ChEBI" id="CHEBI:57692"/>
    </cofactor>
</comment>
<keyword evidence="5" id="KW-0732">Signal</keyword>
<reference evidence="7 8" key="1">
    <citation type="submission" date="2016-11" db="EMBL/GenBank/DDBJ databases">
        <authorList>
            <person name="Jaros S."/>
            <person name="Januszkiewicz K."/>
            <person name="Wedrychowicz H."/>
        </authorList>
    </citation>
    <scope>NUCLEOTIDE SEQUENCE [LARGE SCALE GENOMIC DNA]</scope>
    <source>
        <strain evidence="7 8">DSM 9705</strain>
    </source>
</reference>
<dbReference type="InterPro" id="IPR050315">
    <property type="entry name" value="FAD-oxidoreductase_2"/>
</dbReference>
<feature type="chain" id="PRO_5012725700" evidence="5">
    <location>
        <begin position="25"/>
        <end position="500"/>
    </location>
</feature>
<dbReference type="STRING" id="1121409.SAMN02745124_03853"/>
<evidence type="ECO:0000313" key="7">
    <source>
        <dbReference type="EMBL" id="SHI09568.1"/>
    </source>
</evidence>
<keyword evidence="4" id="KW-0560">Oxidoreductase</keyword>
<keyword evidence="2" id="KW-0285">Flavoprotein</keyword>
<dbReference type="PRINTS" id="PR00411">
    <property type="entry name" value="PNDRDTASEI"/>
</dbReference>
<dbReference type="OrthoDB" id="9806724at2"/>
<feature type="signal peptide" evidence="5">
    <location>
        <begin position="1"/>
        <end position="24"/>
    </location>
</feature>
<dbReference type="GO" id="GO:0016491">
    <property type="term" value="F:oxidoreductase activity"/>
    <property type="evidence" value="ECO:0007669"/>
    <property type="project" value="UniProtKB-KW"/>
</dbReference>
<keyword evidence="3" id="KW-0274">FAD</keyword>
<dbReference type="Proteomes" id="UP000184139">
    <property type="component" value="Unassembled WGS sequence"/>
</dbReference>
<dbReference type="Gene3D" id="3.50.50.60">
    <property type="entry name" value="FAD/NAD(P)-binding domain"/>
    <property type="match status" value="1"/>
</dbReference>
<evidence type="ECO:0000256" key="3">
    <source>
        <dbReference type="ARBA" id="ARBA00022827"/>
    </source>
</evidence>
<dbReference type="InterPro" id="IPR003953">
    <property type="entry name" value="FAD-dep_OxRdtase_2_FAD-bd"/>
</dbReference>
<dbReference type="GO" id="GO:0008202">
    <property type="term" value="P:steroid metabolic process"/>
    <property type="evidence" value="ECO:0007669"/>
    <property type="project" value="UniProtKB-ARBA"/>
</dbReference>
<dbReference type="Gene3D" id="3.90.700.10">
    <property type="entry name" value="Succinate dehydrogenase/fumarate reductase flavoprotein, catalytic domain"/>
    <property type="match status" value="1"/>
</dbReference>
<evidence type="ECO:0000313" key="8">
    <source>
        <dbReference type="Proteomes" id="UP000184139"/>
    </source>
</evidence>